<dbReference type="AlphaFoldDB" id="A0A832J328"/>
<gene>
    <name evidence="1" type="ORF">ENJ65_00970</name>
</gene>
<reference evidence="1" key="1">
    <citation type="journal article" date="2020" name="mSystems">
        <title>Genome- and Community-Level Interaction Insights into Carbon Utilization and Element Cycling Functions of Hydrothermarchaeota in Hydrothermal Sediment.</title>
        <authorList>
            <person name="Zhou Z."/>
            <person name="Liu Y."/>
            <person name="Xu W."/>
            <person name="Pan J."/>
            <person name="Luo Z.H."/>
            <person name="Li M."/>
        </authorList>
    </citation>
    <scope>NUCLEOTIDE SEQUENCE [LARGE SCALE GENOMIC DNA]</scope>
    <source>
        <strain evidence="1">HyVt-505</strain>
    </source>
</reference>
<dbReference type="Proteomes" id="UP000885832">
    <property type="component" value="Unassembled WGS sequence"/>
</dbReference>
<dbReference type="EMBL" id="DRNF01000067">
    <property type="protein sequence ID" value="HHJ80184.1"/>
    <property type="molecule type" value="Genomic_DNA"/>
</dbReference>
<protein>
    <recommendedName>
        <fullName evidence="2">Baseplate protein J-like domain-containing protein</fullName>
    </recommendedName>
</protein>
<organism evidence="1">
    <name type="scientific">Candidatus Tenderia electrophaga</name>
    <dbReference type="NCBI Taxonomy" id="1748243"/>
    <lineage>
        <taxon>Bacteria</taxon>
        <taxon>Pseudomonadati</taxon>
        <taxon>Pseudomonadota</taxon>
        <taxon>Gammaproteobacteria</taxon>
        <taxon>Candidatus Tenderiales</taxon>
        <taxon>Candidatus Tenderiaceae</taxon>
        <taxon>Candidatus Tenderia</taxon>
    </lineage>
</organism>
<evidence type="ECO:0000313" key="1">
    <source>
        <dbReference type="EMBL" id="HHJ80184.1"/>
    </source>
</evidence>
<sequence>MPGEFYWLRLSVEQGLNNFSQCYSIHSNALQVSRKNASSAQRLAKPARWQPMATIAGLGKIRQVGRSFAGRAGENDIEFKTRLSERLRHKNRAALPEDYERLILERFPEVAKVKCFANMVSVHNKPAPGHVLIVVVPQVQEDHVSPCAKAMISAVELCRIRHFVQSHSSAFVKLEVRNPVYEQVQVRCTVKFVTGMSDAAWVKRMNQDIVEYLSPWKRAGGQARFGWSIRQKDIESYLRELDYVSFITNFSMLHITLDQEHLYRLDDTARQQQGSDMQIRPRFPWSLVLPAKHHFIETMPTAHSIKAAATGIDELEIGSTFIISGNSEHGEEE</sequence>
<proteinExistence type="predicted"/>
<evidence type="ECO:0008006" key="2">
    <source>
        <dbReference type="Google" id="ProtNLM"/>
    </source>
</evidence>
<name>A0A832J328_9GAMM</name>
<comment type="caution">
    <text evidence="1">The sequence shown here is derived from an EMBL/GenBank/DDBJ whole genome shotgun (WGS) entry which is preliminary data.</text>
</comment>
<accession>A0A832J328</accession>